<accession>A0A428PEW5</accession>
<reference evidence="2 3" key="1">
    <citation type="submission" date="2017-06" db="EMBL/GenBank/DDBJ databases">
        <title>Comparative genomic analysis of Ambrosia Fusariam Clade fungi.</title>
        <authorList>
            <person name="Stajich J.E."/>
            <person name="Carrillo J."/>
            <person name="Kijimoto T."/>
            <person name="Eskalen A."/>
            <person name="O'Donnell K."/>
            <person name="Kasson M."/>
        </authorList>
    </citation>
    <scope>NUCLEOTIDE SEQUENCE [LARGE SCALE GENOMIC DNA]</scope>
    <source>
        <strain evidence="2 3">NRRL62584</strain>
    </source>
</reference>
<feature type="signal peptide" evidence="1">
    <location>
        <begin position="1"/>
        <end position="19"/>
    </location>
</feature>
<organism evidence="2 3">
    <name type="scientific">Fusarium duplospermum</name>
    <dbReference type="NCBI Taxonomy" id="1325734"/>
    <lineage>
        <taxon>Eukaryota</taxon>
        <taxon>Fungi</taxon>
        <taxon>Dikarya</taxon>
        <taxon>Ascomycota</taxon>
        <taxon>Pezizomycotina</taxon>
        <taxon>Sordariomycetes</taxon>
        <taxon>Hypocreomycetidae</taxon>
        <taxon>Hypocreales</taxon>
        <taxon>Nectriaceae</taxon>
        <taxon>Fusarium</taxon>
        <taxon>Fusarium solani species complex</taxon>
    </lineage>
</organism>
<keyword evidence="3" id="KW-1185">Reference proteome</keyword>
<comment type="caution">
    <text evidence="2">The sequence shown here is derived from an EMBL/GenBank/DDBJ whole genome shotgun (WGS) entry which is preliminary data.</text>
</comment>
<sequence length="93" mass="10570">MKIPLRLVDLWSLLAFAKGWPLYSGVTSIFPLCSYVRAMNDSIDDGDLGPDSHIDQDDNDMLLCEADESIETDPCLDFEQDRRVPPVFITIHR</sequence>
<gene>
    <name evidence="2" type="ORF">CEP54_011381</name>
</gene>
<dbReference type="EMBL" id="NKCI01000148">
    <property type="protein sequence ID" value="RSL51513.1"/>
    <property type="molecule type" value="Genomic_DNA"/>
</dbReference>
<evidence type="ECO:0000256" key="1">
    <source>
        <dbReference type="SAM" id="SignalP"/>
    </source>
</evidence>
<keyword evidence="1" id="KW-0732">Signal</keyword>
<evidence type="ECO:0000313" key="2">
    <source>
        <dbReference type="EMBL" id="RSL51513.1"/>
    </source>
</evidence>
<protein>
    <submittedName>
        <fullName evidence="2">Uncharacterized protein</fullName>
    </submittedName>
</protein>
<dbReference type="AlphaFoldDB" id="A0A428PEW5"/>
<proteinExistence type="predicted"/>
<name>A0A428PEW5_9HYPO</name>
<dbReference type="Proteomes" id="UP000288168">
    <property type="component" value="Unassembled WGS sequence"/>
</dbReference>
<dbReference type="OrthoDB" id="10312680at2759"/>
<feature type="chain" id="PRO_5019008154" evidence="1">
    <location>
        <begin position="20"/>
        <end position="93"/>
    </location>
</feature>
<evidence type="ECO:0000313" key="3">
    <source>
        <dbReference type="Proteomes" id="UP000288168"/>
    </source>
</evidence>